<evidence type="ECO:0000313" key="2">
    <source>
        <dbReference type="EMBL" id="SHK81948.1"/>
    </source>
</evidence>
<dbReference type="AlphaFoldDB" id="A0A1M6VKF6"/>
<sequence length="63" mass="7202">MYRYTVMAVATAIIFAVVYIILTLIFGTAIDWSGLLFESIAFGIIMTVIQYYSERNKNNIEEV</sequence>
<evidence type="ECO:0000256" key="1">
    <source>
        <dbReference type="SAM" id="Phobius"/>
    </source>
</evidence>
<reference evidence="2 3" key="1">
    <citation type="submission" date="2016-11" db="EMBL/GenBank/DDBJ databases">
        <authorList>
            <person name="Jaros S."/>
            <person name="Januszkiewicz K."/>
            <person name="Wedrychowicz H."/>
        </authorList>
    </citation>
    <scope>NUCLEOTIDE SEQUENCE [LARGE SCALE GENOMIC DNA]</scope>
    <source>
        <strain evidence="2 3">KHT3</strain>
    </source>
</reference>
<evidence type="ECO:0000313" key="3">
    <source>
        <dbReference type="Proteomes" id="UP000184130"/>
    </source>
</evidence>
<organism evidence="2 3">
    <name type="scientific">Xylanibacter ruminicola</name>
    <name type="common">Prevotella ruminicola</name>
    <dbReference type="NCBI Taxonomy" id="839"/>
    <lineage>
        <taxon>Bacteria</taxon>
        <taxon>Pseudomonadati</taxon>
        <taxon>Bacteroidota</taxon>
        <taxon>Bacteroidia</taxon>
        <taxon>Bacteroidales</taxon>
        <taxon>Prevotellaceae</taxon>
        <taxon>Xylanibacter</taxon>
    </lineage>
</organism>
<gene>
    <name evidence="2" type="ORF">SAMN05216463_11311</name>
</gene>
<accession>A0A1M6VKF6</accession>
<keyword evidence="1" id="KW-1133">Transmembrane helix</keyword>
<dbReference type="EMBL" id="FRBD01000013">
    <property type="protein sequence ID" value="SHK81948.1"/>
    <property type="molecule type" value="Genomic_DNA"/>
</dbReference>
<proteinExistence type="predicted"/>
<keyword evidence="1" id="KW-0812">Transmembrane</keyword>
<protein>
    <submittedName>
        <fullName evidence="2">Uncharacterized protein</fullName>
    </submittedName>
</protein>
<dbReference type="Proteomes" id="UP000184130">
    <property type="component" value="Unassembled WGS sequence"/>
</dbReference>
<feature type="transmembrane region" description="Helical" evidence="1">
    <location>
        <begin position="7"/>
        <end position="26"/>
    </location>
</feature>
<feature type="transmembrane region" description="Helical" evidence="1">
    <location>
        <begin position="32"/>
        <end position="52"/>
    </location>
</feature>
<name>A0A1M6VKF6_XYLRU</name>
<keyword evidence="1" id="KW-0472">Membrane</keyword>